<evidence type="ECO:0000256" key="2">
    <source>
        <dbReference type="ARBA" id="ARBA00005182"/>
    </source>
</evidence>
<evidence type="ECO:0000256" key="5">
    <source>
        <dbReference type="ARBA" id="ARBA00022764"/>
    </source>
</evidence>
<organism evidence="8 9">
    <name type="scientific">Ciceribacter sichuanensis</name>
    <dbReference type="NCBI Taxonomy" id="2949647"/>
    <lineage>
        <taxon>Bacteria</taxon>
        <taxon>Pseudomonadati</taxon>
        <taxon>Pseudomonadota</taxon>
        <taxon>Alphaproteobacteria</taxon>
        <taxon>Hyphomicrobiales</taxon>
        <taxon>Rhizobiaceae</taxon>
        <taxon>Ciceribacter</taxon>
    </lineage>
</organism>
<keyword evidence="4" id="KW-0732">Signal</keyword>
<dbReference type="GO" id="GO:0042597">
    <property type="term" value="C:periplasmic space"/>
    <property type="evidence" value="ECO:0007669"/>
    <property type="project" value="UniProtKB-SubCell"/>
</dbReference>
<evidence type="ECO:0000256" key="4">
    <source>
        <dbReference type="ARBA" id="ARBA00022729"/>
    </source>
</evidence>
<sequence length="436" mass="49230">MQLAALLYLPRLPAPSKPSYISGSEAMHGTYQTSFISQLCKFLRLAIRLPLMLILPLALFTSLSLNGVLTLAGWQPSIQVDENREMAPEPRWKGDITSYVRGLDAWLTDNFAFRRPLVLAFNEQLYTRFRSTLAPNVVVGAGPWVFGAEFDGLGSVGPRRLNPEYVAKVKQALIDRKRWLERRGIHMLVLFMPTKAAIYGNRYMPDSWHFDESLPTQSEQVFDALKEVMPENLVPVRQAIRKASDNAELYYHTDPHATQHGTFIAFEQLADHIRKYFPTSVPSAFPPYNLKIDYYEPTGFGRMMGLPFRDESWVPVPENGYGFTSPTPPSWEKLLPEGSRLTYYENSHVRKIKVAVIGDSFTNRMAAIAGEVFSQAATVNVNNVANLPDHKFPAAFLDAYRPDFAVFMYVESRLIECSPSCGEFPVFNPVEISGSN</sequence>
<dbReference type="InterPro" id="IPR031811">
    <property type="entry name" value="ALGX/ALGJ_SGNH-like"/>
</dbReference>
<evidence type="ECO:0000259" key="7">
    <source>
        <dbReference type="Pfam" id="PF16822"/>
    </source>
</evidence>
<keyword evidence="3" id="KW-0808">Transferase</keyword>
<evidence type="ECO:0000256" key="1">
    <source>
        <dbReference type="ARBA" id="ARBA00004418"/>
    </source>
</evidence>
<dbReference type="Proteomes" id="UP001155380">
    <property type="component" value="Unassembled WGS sequence"/>
</dbReference>
<comment type="subcellular location">
    <subcellularLocation>
        <location evidence="1">Periplasm</location>
    </subcellularLocation>
</comment>
<dbReference type="RefSeq" id="WP_250914231.1">
    <property type="nucleotide sequence ID" value="NZ_JAMXLX010000004.1"/>
</dbReference>
<reference evidence="8" key="1">
    <citation type="submission" date="2022-06" db="EMBL/GenBank/DDBJ databases">
        <authorList>
            <person name="Sun Q."/>
        </authorList>
    </citation>
    <scope>NUCLEOTIDE SEQUENCE</scope>
    <source>
        <strain evidence="8">S101</strain>
    </source>
</reference>
<comment type="pathway">
    <text evidence="2">Glycan biosynthesis; alginate biosynthesis.</text>
</comment>
<dbReference type="GO" id="GO:0016740">
    <property type="term" value="F:transferase activity"/>
    <property type="evidence" value="ECO:0007669"/>
    <property type="project" value="UniProtKB-KW"/>
</dbReference>
<evidence type="ECO:0000313" key="8">
    <source>
        <dbReference type="EMBL" id="MCO5957721.1"/>
    </source>
</evidence>
<keyword evidence="6" id="KW-0016">Alginate biosynthesis</keyword>
<evidence type="ECO:0000256" key="6">
    <source>
        <dbReference type="ARBA" id="ARBA00022841"/>
    </source>
</evidence>
<evidence type="ECO:0000256" key="3">
    <source>
        <dbReference type="ARBA" id="ARBA00022679"/>
    </source>
</evidence>
<dbReference type="AlphaFoldDB" id="A0AAJ1BWW3"/>
<feature type="domain" description="AlgX/AlgJ SGNH hydrolase-like" evidence="7">
    <location>
        <begin position="164"/>
        <end position="276"/>
    </location>
</feature>
<gene>
    <name evidence="8" type="ORF">NBH21_13150</name>
</gene>
<name>A0AAJ1BWW3_9HYPH</name>
<protein>
    <recommendedName>
        <fullName evidence="7">AlgX/AlgJ SGNH hydrolase-like domain-containing protein</fullName>
    </recommendedName>
</protein>
<dbReference type="GO" id="GO:0042121">
    <property type="term" value="P:alginic acid biosynthetic process"/>
    <property type="evidence" value="ECO:0007669"/>
    <property type="project" value="UniProtKB-KW"/>
</dbReference>
<dbReference type="Pfam" id="PF16822">
    <property type="entry name" value="ALGX"/>
    <property type="match status" value="1"/>
</dbReference>
<comment type="caution">
    <text evidence="8">The sequence shown here is derived from an EMBL/GenBank/DDBJ whole genome shotgun (WGS) entry which is preliminary data.</text>
</comment>
<dbReference type="EMBL" id="JAMXLX010000004">
    <property type="protein sequence ID" value="MCO5957721.1"/>
    <property type="molecule type" value="Genomic_DNA"/>
</dbReference>
<keyword evidence="5" id="KW-0574">Periplasm</keyword>
<accession>A0AAJ1BWW3</accession>
<evidence type="ECO:0000313" key="9">
    <source>
        <dbReference type="Proteomes" id="UP001155380"/>
    </source>
</evidence>
<proteinExistence type="predicted"/>